<keyword evidence="5 6" id="KW-0472">Membrane</keyword>
<sequence>MPSPFSRLSRTYERSFKRNPSLTLAITNGCLKCLGDFLAQLLPALLKGHPFTFDGHRSLRFLLFGFIHGPCVGKWHEFLENRIPLTLSVGGLRTTALNQIEAEKITSSPDHSKLSFKLETRNKVRNRAQSISDESLRHSIAVGTISSNHIISSSSQPSKCKRIWGVSKRLILDQLIMAPLFVFVFISFTGWLEGLSINEIKSRLDSLYWHILTANWKIWPIIQIINFNFMPLHYRVPWQSTCGIVWTVFLSLSTHPSPSPSITTTTIPTTSIITNTVSKILSKKPNDENRISSSSDSSDRLTGTGKIQKIRQAIISDNNNNTRN</sequence>
<gene>
    <name evidence="8" type="ORF">CROQUDRAFT_656707</name>
</gene>
<dbReference type="PANTHER" id="PTHR11266:SF50">
    <property type="entry name" value="VACUOLAR MEMBRANE PROTEIN YOR292C"/>
    <property type="match status" value="1"/>
</dbReference>
<keyword evidence="9" id="KW-1185">Reference proteome</keyword>
<dbReference type="InterPro" id="IPR007248">
    <property type="entry name" value="Mpv17_PMP22"/>
</dbReference>
<dbReference type="AlphaFoldDB" id="A0A9P6NMK0"/>
<comment type="subcellular location">
    <subcellularLocation>
        <location evidence="1">Membrane</location>
        <topology evidence="1">Multi-pass membrane protein</topology>
    </subcellularLocation>
</comment>
<accession>A0A9P6NMK0</accession>
<evidence type="ECO:0000256" key="6">
    <source>
        <dbReference type="RuleBase" id="RU363053"/>
    </source>
</evidence>
<evidence type="ECO:0000313" key="9">
    <source>
        <dbReference type="Proteomes" id="UP000886653"/>
    </source>
</evidence>
<dbReference type="PANTHER" id="PTHR11266">
    <property type="entry name" value="PEROXISOMAL MEMBRANE PROTEIN 2, PXMP2 MPV17"/>
    <property type="match status" value="1"/>
</dbReference>
<evidence type="ECO:0000256" key="2">
    <source>
        <dbReference type="ARBA" id="ARBA00006824"/>
    </source>
</evidence>
<feature type="transmembrane region" description="Helical" evidence="6">
    <location>
        <begin position="171"/>
        <end position="192"/>
    </location>
</feature>
<evidence type="ECO:0000256" key="3">
    <source>
        <dbReference type="ARBA" id="ARBA00022692"/>
    </source>
</evidence>
<comment type="similarity">
    <text evidence="2 6">Belongs to the peroxisomal membrane protein PXMP2/4 family.</text>
</comment>
<evidence type="ECO:0000256" key="1">
    <source>
        <dbReference type="ARBA" id="ARBA00004141"/>
    </source>
</evidence>
<organism evidence="8 9">
    <name type="scientific">Cronartium quercuum f. sp. fusiforme G11</name>
    <dbReference type="NCBI Taxonomy" id="708437"/>
    <lineage>
        <taxon>Eukaryota</taxon>
        <taxon>Fungi</taxon>
        <taxon>Dikarya</taxon>
        <taxon>Basidiomycota</taxon>
        <taxon>Pucciniomycotina</taxon>
        <taxon>Pucciniomycetes</taxon>
        <taxon>Pucciniales</taxon>
        <taxon>Coleosporiaceae</taxon>
        <taxon>Cronartium</taxon>
    </lineage>
</organism>
<dbReference type="EMBL" id="MU167254">
    <property type="protein sequence ID" value="KAG0146912.1"/>
    <property type="molecule type" value="Genomic_DNA"/>
</dbReference>
<proteinExistence type="inferred from homology"/>
<comment type="caution">
    <text evidence="8">The sequence shown here is derived from an EMBL/GenBank/DDBJ whole genome shotgun (WGS) entry which is preliminary data.</text>
</comment>
<dbReference type="Proteomes" id="UP000886653">
    <property type="component" value="Unassembled WGS sequence"/>
</dbReference>
<evidence type="ECO:0000256" key="7">
    <source>
        <dbReference type="SAM" id="MobiDB-lite"/>
    </source>
</evidence>
<evidence type="ECO:0000256" key="4">
    <source>
        <dbReference type="ARBA" id="ARBA00022989"/>
    </source>
</evidence>
<keyword evidence="3 6" id="KW-0812">Transmembrane</keyword>
<dbReference type="Pfam" id="PF04117">
    <property type="entry name" value="Mpv17_PMP22"/>
    <property type="match status" value="1"/>
</dbReference>
<reference evidence="8" key="1">
    <citation type="submission" date="2013-11" db="EMBL/GenBank/DDBJ databases">
        <title>Genome sequence of the fusiform rust pathogen reveals effectors for host alternation and coevolution with pine.</title>
        <authorList>
            <consortium name="DOE Joint Genome Institute"/>
            <person name="Smith K."/>
            <person name="Pendleton A."/>
            <person name="Kubisiak T."/>
            <person name="Anderson C."/>
            <person name="Salamov A."/>
            <person name="Aerts A."/>
            <person name="Riley R."/>
            <person name="Clum A."/>
            <person name="Lindquist E."/>
            <person name="Ence D."/>
            <person name="Campbell M."/>
            <person name="Kronenberg Z."/>
            <person name="Feau N."/>
            <person name="Dhillon B."/>
            <person name="Hamelin R."/>
            <person name="Burleigh J."/>
            <person name="Smith J."/>
            <person name="Yandell M."/>
            <person name="Nelson C."/>
            <person name="Grigoriev I."/>
            <person name="Davis J."/>
        </authorList>
    </citation>
    <scope>NUCLEOTIDE SEQUENCE</scope>
    <source>
        <strain evidence="8">G11</strain>
    </source>
</reference>
<evidence type="ECO:0000256" key="5">
    <source>
        <dbReference type="ARBA" id="ARBA00023136"/>
    </source>
</evidence>
<dbReference type="GO" id="GO:0016020">
    <property type="term" value="C:membrane"/>
    <property type="evidence" value="ECO:0007669"/>
    <property type="project" value="UniProtKB-SubCell"/>
</dbReference>
<dbReference type="OrthoDB" id="10267969at2759"/>
<feature type="region of interest" description="Disordered" evidence="7">
    <location>
        <begin position="285"/>
        <end position="304"/>
    </location>
</feature>
<feature type="transmembrane region" description="Helical" evidence="6">
    <location>
        <begin position="207"/>
        <end position="229"/>
    </location>
</feature>
<keyword evidence="4 6" id="KW-1133">Transmembrane helix</keyword>
<dbReference type="GO" id="GO:0005739">
    <property type="term" value="C:mitochondrion"/>
    <property type="evidence" value="ECO:0007669"/>
    <property type="project" value="TreeGrafter"/>
</dbReference>
<name>A0A9P6NMK0_9BASI</name>
<protein>
    <submittedName>
        <fullName evidence="8">Uncharacterized protein</fullName>
    </submittedName>
</protein>
<evidence type="ECO:0000313" key="8">
    <source>
        <dbReference type="EMBL" id="KAG0146912.1"/>
    </source>
</evidence>